<proteinExistence type="predicted"/>
<dbReference type="OrthoDB" id="1271679at2"/>
<gene>
    <name evidence="1" type="ORF">SAMN05421789_10718</name>
</gene>
<name>A0A1N7M1F9_9FLAO</name>
<organism evidence="1 2">
    <name type="scientific">Kaistella chaponensis</name>
    <dbReference type="NCBI Taxonomy" id="713588"/>
    <lineage>
        <taxon>Bacteria</taxon>
        <taxon>Pseudomonadati</taxon>
        <taxon>Bacteroidota</taxon>
        <taxon>Flavobacteriia</taxon>
        <taxon>Flavobacteriales</taxon>
        <taxon>Weeksellaceae</taxon>
        <taxon>Chryseobacterium group</taxon>
        <taxon>Kaistella</taxon>
    </lineage>
</organism>
<dbReference type="STRING" id="713588.SAMN05421789_10718"/>
<sequence length="121" mass="14284">MPNKLALRPSLEIPVLEMSTSIESFQNQTLRPILKLQNDLYLALFKAYIDRKKTDFSTLRKEQKSIYIEQSLQKDVALKNIFIGITVGMFTLEELEQYNVDPKEFNRRIITMLMERIRSQI</sequence>
<dbReference type="AlphaFoldDB" id="A0A1N7M1F9"/>
<keyword evidence="2" id="KW-1185">Reference proteome</keyword>
<dbReference type="Proteomes" id="UP000185839">
    <property type="component" value="Unassembled WGS sequence"/>
</dbReference>
<reference evidence="2" key="1">
    <citation type="submission" date="2017-01" db="EMBL/GenBank/DDBJ databases">
        <authorList>
            <person name="Varghese N."/>
            <person name="Submissions S."/>
        </authorList>
    </citation>
    <scope>NUCLEOTIDE SEQUENCE [LARGE SCALE GENOMIC DNA]</scope>
    <source>
        <strain evidence="2">DSM 23145</strain>
    </source>
</reference>
<protein>
    <recommendedName>
        <fullName evidence="3">Glyoxalase</fullName>
    </recommendedName>
</protein>
<evidence type="ECO:0000313" key="1">
    <source>
        <dbReference type="EMBL" id="SIS79925.1"/>
    </source>
</evidence>
<evidence type="ECO:0008006" key="3">
    <source>
        <dbReference type="Google" id="ProtNLM"/>
    </source>
</evidence>
<dbReference type="RefSeq" id="WP_076387045.1">
    <property type="nucleotide sequence ID" value="NZ_FTOI01000007.1"/>
</dbReference>
<evidence type="ECO:0000313" key="2">
    <source>
        <dbReference type="Proteomes" id="UP000185839"/>
    </source>
</evidence>
<dbReference type="EMBL" id="FTOI01000007">
    <property type="protein sequence ID" value="SIS79925.1"/>
    <property type="molecule type" value="Genomic_DNA"/>
</dbReference>
<accession>A0A1N7M1F9</accession>